<dbReference type="OrthoDB" id="5572813at2759"/>
<feature type="region of interest" description="Disordered" evidence="1">
    <location>
        <begin position="1"/>
        <end position="20"/>
    </location>
</feature>
<feature type="region of interest" description="Disordered" evidence="1">
    <location>
        <begin position="433"/>
        <end position="557"/>
    </location>
</feature>
<feature type="region of interest" description="Disordered" evidence="1">
    <location>
        <begin position="63"/>
        <end position="148"/>
    </location>
</feature>
<protein>
    <submittedName>
        <fullName evidence="2">Uncharacterized protein</fullName>
    </submittedName>
</protein>
<dbReference type="EMBL" id="MCFD01000001">
    <property type="protein sequence ID" value="ORX73814.1"/>
    <property type="molecule type" value="Genomic_DNA"/>
</dbReference>
<feature type="compositionally biased region" description="Low complexity" evidence="1">
    <location>
        <begin position="491"/>
        <end position="522"/>
    </location>
</feature>
<name>A0A1Y1WL50_9FUNG</name>
<accession>A0A1Y1WL50</accession>
<dbReference type="RefSeq" id="XP_040747025.1">
    <property type="nucleotide sequence ID" value="XM_040885998.1"/>
</dbReference>
<evidence type="ECO:0000313" key="2">
    <source>
        <dbReference type="EMBL" id="ORX73814.1"/>
    </source>
</evidence>
<sequence>MLRKSPSTVKHAKNKSTVGISSKDFFAQEAMVGALLSPTEVYAGRDTPPPVPEITTNQYHALKAGIKSEDNSPETQSPPSTIAQRPMTISAGQHRQHRQHRQQQCSSLTHMLTSAASAATTKDSNAIESEPLIKSKSISAGSSHEYQRRRPAMLRLDGAADGTQQQPYAKLQWTDVPPMPQSALTPRMARDDGNDSDDGSSAQATTEGKRRSPLWRTKLSFTNSRRPDSRRQRHQSFDERSVDITVHPQLYPQSPLVSVPTAPATSHGRSAGHGPPGKSLGSLLAGLDEDTCGDASPGIMQGDMLERDDSVGDLGNLDMDFLLTIQRNTALEARRQRRRDARRNTMSFTGGARAAAARALAEELDLDGIPSSQADMSGGAGFAPAQRNICSDDESVVGDAELATAVHIQQHMPKGIASGHASFETAFDEAHADPSSSTLMADGYRNAHHGTPNSSGITGSACRRNSKMADDARPSTATRRSRAAETHAAHSIETASRPLASRLSSLLAPPGAPASQSSSGSPTCSVLKSPTALGHRMLRAPTTPGPPVPGQGRPHHLSVNPPLRLPHNSETTGPPIFSPTAKYNASCSTSTTPIADRFPDDSIQHSSRPGMQSRSSYTQWAEPHGTHRPHLGIYTDIASPTGSVTSLSSGSTTAVSSSIDAMLSLPATASQRHPPLPGARKFSQQHIYTQALLSPTSSPDILSRSATNLPVRSSADTNVSVGAAPMSVSHSKSMRKMPFGRHNLDSPVGSLSEAQAIQLRPSNADSGHVVATLVDDPLARRRIRDQLASSTAFDKLLEEDEGFTMAISLTPSNVGVNY</sequence>
<feature type="compositionally biased region" description="Low complexity" evidence="1">
    <location>
        <begin position="102"/>
        <end position="121"/>
    </location>
</feature>
<feature type="region of interest" description="Disordered" evidence="1">
    <location>
        <begin position="161"/>
        <end position="279"/>
    </location>
</feature>
<proteinExistence type="predicted"/>
<dbReference type="Proteomes" id="UP000193922">
    <property type="component" value="Unassembled WGS sequence"/>
</dbReference>
<dbReference type="GeneID" id="63802646"/>
<feature type="compositionally biased region" description="Polar residues" evidence="1">
    <location>
        <begin position="73"/>
        <end position="83"/>
    </location>
</feature>
<evidence type="ECO:0000313" key="3">
    <source>
        <dbReference type="Proteomes" id="UP000193922"/>
    </source>
</evidence>
<comment type="caution">
    <text evidence="2">The sequence shown here is derived from an EMBL/GenBank/DDBJ whole genome shotgun (WGS) entry which is preliminary data.</text>
</comment>
<gene>
    <name evidence="2" type="ORF">DL89DRAFT_263818</name>
</gene>
<feature type="compositionally biased region" description="Basic and acidic residues" evidence="1">
    <location>
        <begin position="225"/>
        <end position="242"/>
    </location>
</feature>
<feature type="region of interest" description="Disordered" evidence="1">
    <location>
        <begin position="588"/>
        <end position="626"/>
    </location>
</feature>
<dbReference type="AlphaFoldDB" id="A0A1Y1WL50"/>
<keyword evidence="3" id="KW-1185">Reference proteome</keyword>
<reference evidence="2 3" key="1">
    <citation type="submission" date="2016-07" db="EMBL/GenBank/DDBJ databases">
        <title>Pervasive Adenine N6-methylation of Active Genes in Fungi.</title>
        <authorList>
            <consortium name="DOE Joint Genome Institute"/>
            <person name="Mondo S.J."/>
            <person name="Dannebaum R.O."/>
            <person name="Kuo R.C."/>
            <person name="Labutti K."/>
            <person name="Haridas S."/>
            <person name="Kuo A."/>
            <person name="Salamov A."/>
            <person name="Ahrendt S.R."/>
            <person name="Lipzen A."/>
            <person name="Sullivan W."/>
            <person name="Andreopoulos W.B."/>
            <person name="Clum A."/>
            <person name="Lindquist E."/>
            <person name="Daum C."/>
            <person name="Ramamoorthy G.K."/>
            <person name="Gryganskyi A."/>
            <person name="Culley D."/>
            <person name="Magnuson J.K."/>
            <person name="James T.Y."/>
            <person name="O'Malley M.A."/>
            <person name="Stajich J.E."/>
            <person name="Spatafora J.W."/>
            <person name="Visel A."/>
            <person name="Grigoriev I.V."/>
        </authorList>
    </citation>
    <scope>NUCLEOTIDE SEQUENCE [LARGE SCALE GENOMIC DNA]</scope>
    <source>
        <strain evidence="2 3">ATCC 12442</strain>
    </source>
</reference>
<feature type="compositionally biased region" description="Polar residues" evidence="1">
    <location>
        <begin position="604"/>
        <end position="619"/>
    </location>
</feature>
<evidence type="ECO:0000256" key="1">
    <source>
        <dbReference type="SAM" id="MobiDB-lite"/>
    </source>
</evidence>
<organism evidence="2 3">
    <name type="scientific">Linderina pennispora</name>
    <dbReference type="NCBI Taxonomy" id="61395"/>
    <lineage>
        <taxon>Eukaryota</taxon>
        <taxon>Fungi</taxon>
        <taxon>Fungi incertae sedis</taxon>
        <taxon>Zoopagomycota</taxon>
        <taxon>Kickxellomycotina</taxon>
        <taxon>Kickxellomycetes</taxon>
        <taxon>Kickxellales</taxon>
        <taxon>Kickxellaceae</taxon>
        <taxon>Linderina</taxon>
    </lineage>
</organism>